<keyword evidence="2 3" id="KW-0732">Signal</keyword>
<dbReference type="EMBL" id="LT598464">
    <property type="protein sequence ID" value="SCU81586.1"/>
    <property type="molecule type" value="Genomic_DNA"/>
</dbReference>
<dbReference type="PANTHER" id="PTHR45672">
    <property type="entry name" value="PROTEIN DISULFIDE-ISOMERASE C17H9.14C-RELATED"/>
    <property type="match status" value="1"/>
</dbReference>
<dbReference type="InterPro" id="IPR013766">
    <property type="entry name" value="Thioredoxin_domain"/>
</dbReference>
<evidence type="ECO:0000259" key="4">
    <source>
        <dbReference type="PROSITE" id="PS51352"/>
    </source>
</evidence>
<dbReference type="InterPro" id="IPR051063">
    <property type="entry name" value="PDI"/>
</dbReference>
<keyword evidence="6" id="KW-1185">Reference proteome</keyword>
<feature type="domain" description="Thioredoxin" evidence="4">
    <location>
        <begin position="6"/>
        <end position="165"/>
    </location>
</feature>
<evidence type="ECO:0000313" key="6">
    <source>
        <dbReference type="Proteomes" id="UP000191024"/>
    </source>
</evidence>
<gene>
    <name evidence="5" type="ORF">LAMI_0B06920G</name>
</gene>
<sequence length="245" mass="28067">MYIRAALLALICPVFVAAQVFNVHSLDFFYDTVNSGNYTVVKYYTNWCSHCKRLAPVFEELSEAYANSNVTFLEVECETFGSTICHRLPGFPMVEVIRPVKITTEDKEEASVSGGAPPHSLWARFKTFLSRSHNPAWHLDLDRVAEFEGSRELPNLTKFVNQVIKDHEENELIDKVLGGEACGLDLQCDNTREYVENIQDLTLENDKLRSIMQNNDAPHLQTHNIPFKLKIVERLLQRDQPHDEL</sequence>
<evidence type="ECO:0000256" key="3">
    <source>
        <dbReference type="SAM" id="SignalP"/>
    </source>
</evidence>
<evidence type="ECO:0000313" key="5">
    <source>
        <dbReference type="EMBL" id="SCU81586.1"/>
    </source>
</evidence>
<protein>
    <submittedName>
        <fullName evidence="5">LAMI_0B06920g1_1</fullName>
    </submittedName>
</protein>
<dbReference type="GO" id="GO:0003756">
    <property type="term" value="F:protein disulfide isomerase activity"/>
    <property type="evidence" value="ECO:0007669"/>
    <property type="project" value="TreeGrafter"/>
</dbReference>
<reference evidence="5 6" key="1">
    <citation type="submission" date="2016-03" db="EMBL/GenBank/DDBJ databases">
        <authorList>
            <person name="Devillers H."/>
        </authorList>
    </citation>
    <scope>NUCLEOTIDE SEQUENCE [LARGE SCALE GENOMIC DNA]</scope>
    <source>
        <strain evidence="5">CBS 11717</strain>
    </source>
</reference>
<organism evidence="5 6">
    <name type="scientific">Lachancea mirantina</name>
    <dbReference type="NCBI Taxonomy" id="1230905"/>
    <lineage>
        <taxon>Eukaryota</taxon>
        <taxon>Fungi</taxon>
        <taxon>Dikarya</taxon>
        <taxon>Ascomycota</taxon>
        <taxon>Saccharomycotina</taxon>
        <taxon>Saccharomycetes</taxon>
        <taxon>Saccharomycetales</taxon>
        <taxon>Saccharomycetaceae</taxon>
        <taxon>Lachancea</taxon>
    </lineage>
</organism>
<dbReference type="InterPro" id="IPR036249">
    <property type="entry name" value="Thioredoxin-like_sf"/>
</dbReference>
<dbReference type="GO" id="GO:0005783">
    <property type="term" value="C:endoplasmic reticulum"/>
    <property type="evidence" value="ECO:0007669"/>
    <property type="project" value="TreeGrafter"/>
</dbReference>
<comment type="similarity">
    <text evidence="1">Belongs to the protein disulfide isomerase family.</text>
</comment>
<dbReference type="PANTHER" id="PTHR45672:SF3">
    <property type="entry name" value="THIOREDOXIN DOMAIN-CONTAINING PROTEIN 5"/>
    <property type="match status" value="1"/>
</dbReference>
<feature type="chain" id="PRO_5009235834" evidence="3">
    <location>
        <begin position="19"/>
        <end position="245"/>
    </location>
</feature>
<dbReference type="GO" id="GO:0006457">
    <property type="term" value="P:protein folding"/>
    <property type="evidence" value="ECO:0007669"/>
    <property type="project" value="TreeGrafter"/>
</dbReference>
<dbReference type="Proteomes" id="UP000191024">
    <property type="component" value="Chromosome B"/>
</dbReference>
<dbReference type="AlphaFoldDB" id="A0A1G4IWV0"/>
<dbReference type="STRING" id="1230905.A0A1G4IWV0"/>
<dbReference type="OrthoDB" id="10264505at2759"/>
<feature type="signal peptide" evidence="3">
    <location>
        <begin position="1"/>
        <end position="18"/>
    </location>
</feature>
<evidence type="ECO:0000256" key="1">
    <source>
        <dbReference type="ARBA" id="ARBA00006347"/>
    </source>
</evidence>
<dbReference type="Pfam" id="PF00085">
    <property type="entry name" value="Thioredoxin"/>
    <property type="match status" value="1"/>
</dbReference>
<accession>A0A1G4IWV0</accession>
<dbReference type="SUPFAM" id="SSF52833">
    <property type="entry name" value="Thioredoxin-like"/>
    <property type="match status" value="1"/>
</dbReference>
<dbReference type="PROSITE" id="PS51352">
    <property type="entry name" value="THIOREDOXIN_2"/>
    <property type="match status" value="1"/>
</dbReference>
<name>A0A1G4IWV0_9SACH</name>
<dbReference type="CDD" id="cd02961">
    <property type="entry name" value="PDI_a_family"/>
    <property type="match status" value="1"/>
</dbReference>
<dbReference type="Gene3D" id="3.40.30.10">
    <property type="entry name" value="Glutaredoxin"/>
    <property type="match status" value="1"/>
</dbReference>
<evidence type="ECO:0000256" key="2">
    <source>
        <dbReference type="ARBA" id="ARBA00022729"/>
    </source>
</evidence>
<proteinExistence type="inferred from homology"/>